<protein>
    <submittedName>
        <fullName evidence="1">Uncharacterized protein</fullName>
    </submittedName>
</protein>
<evidence type="ECO:0000313" key="1">
    <source>
        <dbReference type="EMBL" id="GMT12129.1"/>
    </source>
</evidence>
<feature type="non-terminal residue" evidence="1">
    <location>
        <position position="123"/>
    </location>
</feature>
<feature type="non-terminal residue" evidence="1">
    <location>
        <position position="1"/>
    </location>
</feature>
<evidence type="ECO:0000313" key="2">
    <source>
        <dbReference type="Proteomes" id="UP001432322"/>
    </source>
</evidence>
<gene>
    <name evidence="1" type="ORF">PFISCL1PPCAC_3426</name>
</gene>
<reference evidence="1" key="1">
    <citation type="submission" date="2023-10" db="EMBL/GenBank/DDBJ databases">
        <title>Genome assembly of Pristionchus species.</title>
        <authorList>
            <person name="Yoshida K."/>
            <person name="Sommer R.J."/>
        </authorList>
    </citation>
    <scope>NUCLEOTIDE SEQUENCE</scope>
    <source>
        <strain evidence="1">RS5133</strain>
    </source>
</reference>
<name>A0AAV5V2G7_9BILA</name>
<organism evidence="1 2">
    <name type="scientific">Pristionchus fissidentatus</name>
    <dbReference type="NCBI Taxonomy" id="1538716"/>
    <lineage>
        <taxon>Eukaryota</taxon>
        <taxon>Metazoa</taxon>
        <taxon>Ecdysozoa</taxon>
        <taxon>Nematoda</taxon>
        <taxon>Chromadorea</taxon>
        <taxon>Rhabditida</taxon>
        <taxon>Rhabditina</taxon>
        <taxon>Diplogasteromorpha</taxon>
        <taxon>Diplogasteroidea</taxon>
        <taxon>Neodiplogasteridae</taxon>
        <taxon>Pristionchus</taxon>
    </lineage>
</organism>
<proteinExistence type="predicted"/>
<sequence length="123" mass="14495">FFSVCVLYFVEHHVQIALPQIRDIGLLSDERILTALRETREKRLKDCDDSAVALYRDRIISGLEKEIADPGCLTREIEKKRLTTVMKSYRAQEREKDEVILARIEKRMELVQKEDEGEEDRLM</sequence>
<dbReference type="AlphaFoldDB" id="A0AAV5V2G7"/>
<keyword evidence="2" id="KW-1185">Reference proteome</keyword>
<accession>A0AAV5V2G7</accession>
<dbReference type="EMBL" id="BTSY01000001">
    <property type="protein sequence ID" value="GMT12129.1"/>
    <property type="molecule type" value="Genomic_DNA"/>
</dbReference>
<comment type="caution">
    <text evidence="1">The sequence shown here is derived from an EMBL/GenBank/DDBJ whole genome shotgun (WGS) entry which is preliminary data.</text>
</comment>
<dbReference type="Proteomes" id="UP001432322">
    <property type="component" value="Unassembled WGS sequence"/>
</dbReference>